<dbReference type="InterPro" id="IPR011257">
    <property type="entry name" value="DNA_glycosylase"/>
</dbReference>
<dbReference type="GO" id="GO:0005634">
    <property type="term" value="C:nucleus"/>
    <property type="evidence" value="ECO:0007669"/>
    <property type="project" value="TreeGrafter"/>
</dbReference>
<dbReference type="SUPFAM" id="SSF48150">
    <property type="entry name" value="DNA-glycosylase"/>
    <property type="match status" value="1"/>
</dbReference>
<evidence type="ECO:0000256" key="2">
    <source>
        <dbReference type="ARBA" id="ARBA00022763"/>
    </source>
</evidence>
<dbReference type="InterPro" id="IPR003265">
    <property type="entry name" value="HhH-GPD_domain"/>
</dbReference>
<dbReference type="OrthoDB" id="415889at2759"/>
<dbReference type="Gene3D" id="1.10.340.30">
    <property type="entry name" value="Hypothetical protein, domain 2"/>
    <property type="match status" value="1"/>
</dbReference>
<evidence type="ECO:0000259" key="4">
    <source>
        <dbReference type="Pfam" id="PF00730"/>
    </source>
</evidence>
<comment type="caution">
    <text evidence="5">The sequence shown here is derived from an EMBL/GenBank/DDBJ whole genome shotgun (WGS) entry which is preliminary data.</text>
</comment>
<comment type="similarity">
    <text evidence="1">Belongs to the alkylbase DNA glycosidase AlkA family.</text>
</comment>
<evidence type="ECO:0000313" key="6">
    <source>
        <dbReference type="Proteomes" id="UP000253551"/>
    </source>
</evidence>
<dbReference type="Pfam" id="PF00730">
    <property type="entry name" value="HhH-GPD"/>
    <property type="match status" value="1"/>
</dbReference>
<protein>
    <submittedName>
        <fullName evidence="5">3-methyladenine DNA glycosylase</fullName>
    </submittedName>
</protein>
<reference evidence="5 6" key="1">
    <citation type="journal article" date="2018" name="G3 (Bethesda)">
        <title>Phylogenetic and Phylogenomic Definition of Rhizopus Species.</title>
        <authorList>
            <person name="Gryganskyi A.P."/>
            <person name="Golan J."/>
            <person name="Dolatabadi S."/>
            <person name="Mondo S."/>
            <person name="Robb S."/>
            <person name="Idnurm A."/>
            <person name="Muszewska A."/>
            <person name="Steczkiewicz K."/>
            <person name="Masonjones S."/>
            <person name="Liao H.L."/>
            <person name="Gajdeczka M.T."/>
            <person name="Anike F."/>
            <person name="Vuek A."/>
            <person name="Anishchenko I.M."/>
            <person name="Voigt K."/>
            <person name="de Hoog G.S."/>
            <person name="Smith M.E."/>
            <person name="Heitman J."/>
            <person name="Vilgalys R."/>
            <person name="Stajich J.E."/>
        </authorList>
    </citation>
    <scope>NUCLEOTIDE SEQUENCE [LARGE SCALE GENOMIC DNA]</scope>
    <source>
        <strain evidence="5 6">LSU 92-RS-03</strain>
    </source>
</reference>
<dbReference type="GO" id="GO:0006285">
    <property type="term" value="P:base-excision repair, AP site formation"/>
    <property type="evidence" value="ECO:0007669"/>
    <property type="project" value="UniProtKB-ARBA"/>
</dbReference>
<dbReference type="STRING" id="4846.A0A367KK76"/>
<dbReference type="EMBL" id="PJQM01001317">
    <property type="protein sequence ID" value="RCI02635.1"/>
    <property type="molecule type" value="Genomic_DNA"/>
</dbReference>
<accession>A0A367KK76</accession>
<feature type="non-terminal residue" evidence="5">
    <location>
        <position position="211"/>
    </location>
</feature>
<dbReference type="GO" id="GO:0043916">
    <property type="term" value="F:DNA-7-methylguanine glycosylase activity"/>
    <property type="evidence" value="ECO:0007669"/>
    <property type="project" value="TreeGrafter"/>
</dbReference>
<dbReference type="PANTHER" id="PTHR43003">
    <property type="entry name" value="DNA-3-METHYLADENINE GLYCOSYLASE"/>
    <property type="match status" value="1"/>
</dbReference>
<gene>
    <name evidence="5" type="primary">MAG1</name>
    <name evidence="5" type="ORF">CU098_002648</name>
</gene>
<keyword evidence="3" id="KW-0234">DNA repair</keyword>
<dbReference type="GO" id="GO:0032131">
    <property type="term" value="F:alkylated DNA binding"/>
    <property type="evidence" value="ECO:0007669"/>
    <property type="project" value="TreeGrafter"/>
</dbReference>
<keyword evidence="2" id="KW-0227">DNA damage</keyword>
<dbReference type="PANTHER" id="PTHR43003:SF5">
    <property type="entry name" value="DNA-3-METHYLADENINE GLYCOSYLASE"/>
    <property type="match status" value="1"/>
</dbReference>
<dbReference type="GO" id="GO:0032993">
    <property type="term" value="C:protein-DNA complex"/>
    <property type="evidence" value="ECO:0007669"/>
    <property type="project" value="TreeGrafter"/>
</dbReference>
<organism evidence="5 6">
    <name type="scientific">Rhizopus stolonifer</name>
    <name type="common">Rhizopus nigricans</name>
    <dbReference type="NCBI Taxonomy" id="4846"/>
    <lineage>
        <taxon>Eukaryota</taxon>
        <taxon>Fungi</taxon>
        <taxon>Fungi incertae sedis</taxon>
        <taxon>Mucoromycota</taxon>
        <taxon>Mucoromycotina</taxon>
        <taxon>Mucoromycetes</taxon>
        <taxon>Mucorales</taxon>
        <taxon>Mucorineae</taxon>
        <taxon>Rhizopodaceae</taxon>
        <taxon>Rhizopus</taxon>
    </lineage>
</organism>
<dbReference type="InterPro" id="IPR051912">
    <property type="entry name" value="Alkylbase_DNA_Glycosylase/TA"/>
</dbReference>
<keyword evidence="6" id="KW-1185">Reference proteome</keyword>
<sequence length="211" mass="23957">MPTIRKSSRISKQVAISYKEKKIPTSRKQIKKQVLKSSIVQVTANNPESTVNIQEVKKVQETQYNTSRNFELLKAVEYLKLRDPKLGAHLTEQAIVDFQQRLDRADGGNPFRSLSRTIVYQQIHGKAAASIYAKLLKLFGKESDDQFPSPLEMLAKPENELRSAGLSARKTEYILDLADKFNRHLITPEKFHAMSDQEISKQLCTVKGIGQ</sequence>
<dbReference type="FunFam" id="1.10.340.30:FF:000004">
    <property type="entry name" value="DNA-3-methyladenine glycosylase II"/>
    <property type="match status" value="1"/>
</dbReference>
<dbReference type="AlphaFoldDB" id="A0A367KK76"/>
<evidence type="ECO:0000256" key="3">
    <source>
        <dbReference type="ARBA" id="ARBA00023204"/>
    </source>
</evidence>
<evidence type="ECO:0000256" key="1">
    <source>
        <dbReference type="ARBA" id="ARBA00010817"/>
    </source>
</evidence>
<evidence type="ECO:0000313" key="5">
    <source>
        <dbReference type="EMBL" id="RCI02635.1"/>
    </source>
</evidence>
<feature type="domain" description="HhH-GPD" evidence="4">
    <location>
        <begin position="116"/>
        <end position="182"/>
    </location>
</feature>
<proteinExistence type="inferred from homology"/>
<name>A0A367KK76_RHIST</name>
<dbReference type="GO" id="GO:0006307">
    <property type="term" value="P:DNA alkylation repair"/>
    <property type="evidence" value="ECO:0007669"/>
    <property type="project" value="TreeGrafter"/>
</dbReference>
<dbReference type="Proteomes" id="UP000253551">
    <property type="component" value="Unassembled WGS sequence"/>
</dbReference>
<dbReference type="GO" id="GO:0008725">
    <property type="term" value="F:DNA-3-methyladenine glycosylase activity"/>
    <property type="evidence" value="ECO:0007669"/>
    <property type="project" value="TreeGrafter"/>
</dbReference>